<proteinExistence type="inferred from homology"/>
<keyword evidence="4" id="KW-1185">Reference proteome</keyword>
<dbReference type="Pfam" id="PF02604">
    <property type="entry name" value="PhdYeFM_antitox"/>
    <property type="match status" value="1"/>
</dbReference>
<evidence type="ECO:0000313" key="4">
    <source>
        <dbReference type="Proteomes" id="UP000449678"/>
    </source>
</evidence>
<comment type="similarity">
    <text evidence="1 2">Belongs to the phD/YefM antitoxin family.</text>
</comment>
<dbReference type="InterPro" id="IPR036165">
    <property type="entry name" value="YefM-like_sf"/>
</dbReference>
<dbReference type="InterPro" id="IPR006442">
    <property type="entry name" value="Antitoxin_Phd/YefM"/>
</dbReference>
<comment type="function">
    <text evidence="2">Antitoxin component of a type II toxin-antitoxin (TA) system.</text>
</comment>
<dbReference type="RefSeq" id="WP_160992545.1">
    <property type="nucleotide sequence ID" value="NZ_WWCO01000024.1"/>
</dbReference>
<evidence type="ECO:0000256" key="2">
    <source>
        <dbReference type="RuleBase" id="RU362080"/>
    </source>
</evidence>
<dbReference type="Proteomes" id="UP000449678">
    <property type="component" value="Unassembled WGS sequence"/>
</dbReference>
<gene>
    <name evidence="3" type="ORF">GTP38_23005</name>
</gene>
<dbReference type="SUPFAM" id="SSF143120">
    <property type="entry name" value="YefM-like"/>
    <property type="match status" value="1"/>
</dbReference>
<organism evidence="3 4">
    <name type="scientific">Duganella lactea</name>
    <dbReference type="NCBI Taxonomy" id="2692173"/>
    <lineage>
        <taxon>Bacteria</taxon>
        <taxon>Pseudomonadati</taxon>
        <taxon>Pseudomonadota</taxon>
        <taxon>Betaproteobacteria</taxon>
        <taxon>Burkholderiales</taxon>
        <taxon>Oxalobacteraceae</taxon>
        <taxon>Telluria group</taxon>
        <taxon>Duganella</taxon>
    </lineage>
</organism>
<comment type="caution">
    <text evidence="3">The sequence shown here is derived from an EMBL/GenBank/DDBJ whole genome shotgun (WGS) entry which is preliminary data.</text>
</comment>
<evidence type="ECO:0000313" key="3">
    <source>
        <dbReference type="EMBL" id="MYM37200.1"/>
    </source>
</evidence>
<reference evidence="3 4" key="1">
    <citation type="submission" date="2019-12" db="EMBL/GenBank/DDBJ databases">
        <title>Novel species isolated from a subtropical stream in China.</title>
        <authorList>
            <person name="Lu H."/>
        </authorList>
    </citation>
    <scope>NUCLEOTIDE SEQUENCE [LARGE SCALE GENOMIC DNA]</scope>
    <source>
        <strain evidence="3 4">FT94W</strain>
    </source>
</reference>
<evidence type="ECO:0000256" key="1">
    <source>
        <dbReference type="ARBA" id="ARBA00009981"/>
    </source>
</evidence>
<sequence length="89" mass="9924">MSENIHPISFLATNPNDVVKQAQASQEPVMITIDGKVEAVVQDAVSYQKTQDQLTMLRILAFGRQQIEEGKVTDHHDFVAQLKAEYPDG</sequence>
<protein>
    <recommendedName>
        <fullName evidence="2">Antitoxin</fullName>
    </recommendedName>
</protein>
<accession>A0ABW9VEB9</accession>
<name>A0ABW9VEB9_9BURK</name>
<dbReference type="EMBL" id="WWCO01000024">
    <property type="protein sequence ID" value="MYM37200.1"/>
    <property type="molecule type" value="Genomic_DNA"/>
</dbReference>